<proteinExistence type="predicted"/>
<keyword evidence="3" id="KW-1185">Reference proteome</keyword>
<keyword evidence="1" id="KW-0732">Signal</keyword>
<dbReference type="Proteomes" id="UP000318995">
    <property type="component" value="Unassembled WGS sequence"/>
</dbReference>
<dbReference type="InterPro" id="IPR013783">
    <property type="entry name" value="Ig-like_fold"/>
</dbReference>
<sequence length="370" mass="40473" precursor="true">MPAPKHDCHDRQFLGSAIRRVRPSALLAVLAVLAPASATVAQTWATKMFDKTDHDFGVVARGSDTVYKFEVKNIYKEDVEVSSVRSSCGCTTPSIENGIIKTYDKAYVVAKFNTRTFTGVHSATLTVQISKPYPAQVQLRVHGNIRGDVVFEPGAVDFGALDQGASAEKTVSVAYAGRSGWRIDDVRSGSDHLRAELIERERYGGRVTYNLLVRLLETAPPGYLKEQLVLVTNDSVNTQVPIEVAGQVRAELSISPNDLALGDVPFGETVTKRLLVRGKKPFVITEIRCEDQRFSFDKKSDAADKQIITLRFKADREAGRVYAPIRIKTDLGDTYTAECRAYATVVGSGVAEESSSVVPQAETTRTAKTP</sequence>
<evidence type="ECO:0008006" key="4">
    <source>
        <dbReference type="Google" id="ProtNLM"/>
    </source>
</evidence>
<dbReference type="Pfam" id="PF07610">
    <property type="entry name" value="DUF1573"/>
    <property type="match status" value="1"/>
</dbReference>
<evidence type="ECO:0000313" key="2">
    <source>
        <dbReference type="EMBL" id="TWT48556.1"/>
    </source>
</evidence>
<evidence type="ECO:0000256" key="1">
    <source>
        <dbReference type="SAM" id="SignalP"/>
    </source>
</evidence>
<accession>A0A5C5WCB5</accession>
<dbReference type="InterPro" id="IPR011467">
    <property type="entry name" value="DUF1573"/>
</dbReference>
<evidence type="ECO:0000313" key="3">
    <source>
        <dbReference type="Proteomes" id="UP000318995"/>
    </source>
</evidence>
<feature type="signal peptide" evidence="1">
    <location>
        <begin position="1"/>
        <end position="38"/>
    </location>
</feature>
<dbReference type="AlphaFoldDB" id="A0A5C5WCB5"/>
<dbReference type="OrthoDB" id="273711at2"/>
<dbReference type="Gene3D" id="2.60.40.10">
    <property type="entry name" value="Immunoglobulins"/>
    <property type="match status" value="1"/>
</dbReference>
<dbReference type="PANTHER" id="PTHR37833:SF1">
    <property type="entry name" value="SIGNAL PEPTIDE PROTEIN"/>
    <property type="match status" value="1"/>
</dbReference>
<dbReference type="RefSeq" id="WP_146570714.1">
    <property type="nucleotide sequence ID" value="NZ_SJPH01000001.1"/>
</dbReference>
<name>A0A5C5WCB5_9BACT</name>
<comment type="caution">
    <text evidence="2">The sequence shown here is derived from an EMBL/GenBank/DDBJ whole genome shotgun (WGS) entry which is preliminary data.</text>
</comment>
<dbReference type="EMBL" id="SJPH01000001">
    <property type="protein sequence ID" value="TWT48556.1"/>
    <property type="molecule type" value="Genomic_DNA"/>
</dbReference>
<gene>
    <name evidence="2" type="ORF">Pla111_03290</name>
</gene>
<feature type="chain" id="PRO_5022809272" description="DUF1573 domain-containing protein" evidence="1">
    <location>
        <begin position="39"/>
        <end position="370"/>
    </location>
</feature>
<protein>
    <recommendedName>
        <fullName evidence="4">DUF1573 domain-containing protein</fullName>
    </recommendedName>
</protein>
<organism evidence="2 3">
    <name type="scientific">Botrimarina hoheduenensis</name>
    <dbReference type="NCBI Taxonomy" id="2528000"/>
    <lineage>
        <taxon>Bacteria</taxon>
        <taxon>Pseudomonadati</taxon>
        <taxon>Planctomycetota</taxon>
        <taxon>Planctomycetia</taxon>
        <taxon>Pirellulales</taxon>
        <taxon>Lacipirellulaceae</taxon>
        <taxon>Botrimarina</taxon>
    </lineage>
</organism>
<reference evidence="2 3" key="1">
    <citation type="submission" date="2019-02" db="EMBL/GenBank/DDBJ databases">
        <title>Deep-cultivation of Planctomycetes and their phenomic and genomic characterization uncovers novel biology.</title>
        <authorList>
            <person name="Wiegand S."/>
            <person name="Jogler M."/>
            <person name="Boedeker C."/>
            <person name="Pinto D."/>
            <person name="Vollmers J."/>
            <person name="Rivas-Marin E."/>
            <person name="Kohn T."/>
            <person name="Peeters S.H."/>
            <person name="Heuer A."/>
            <person name="Rast P."/>
            <person name="Oberbeckmann S."/>
            <person name="Bunk B."/>
            <person name="Jeske O."/>
            <person name="Meyerdierks A."/>
            <person name="Storesund J.E."/>
            <person name="Kallscheuer N."/>
            <person name="Luecker S."/>
            <person name="Lage O.M."/>
            <person name="Pohl T."/>
            <person name="Merkel B.J."/>
            <person name="Hornburger P."/>
            <person name="Mueller R.-W."/>
            <person name="Bruemmer F."/>
            <person name="Labrenz M."/>
            <person name="Spormann A.M."/>
            <person name="Op Den Camp H."/>
            <person name="Overmann J."/>
            <person name="Amann R."/>
            <person name="Jetten M.S.M."/>
            <person name="Mascher T."/>
            <person name="Medema M.H."/>
            <person name="Devos D.P."/>
            <person name="Kaster A.-K."/>
            <person name="Ovreas L."/>
            <person name="Rohde M."/>
            <person name="Galperin M.Y."/>
            <person name="Jogler C."/>
        </authorList>
    </citation>
    <scope>NUCLEOTIDE SEQUENCE [LARGE SCALE GENOMIC DNA]</scope>
    <source>
        <strain evidence="2 3">Pla111</strain>
    </source>
</reference>
<dbReference type="PANTHER" id="PTHR37833">
    <property type="entry name" value="LIPOPROTEIN-RELATED"/>
    <property type="match status" value="1"/>
</dbReference>